<organism evidence="1 2">
    <name type="scientific">Hymenobacter artigasi</name>
    <dbReference type="NCBI Taxonomy" id="2719616"/>
    <lineage>
        <taxon>Bacteria</taxon>
        <taxon>Pseudomonadati</taxon>
        <taxon>Bacteroidota</taxon>
        <taxon>Cytophagia</taxon>
        <taxon>Cytophagales</taxon>
        <taxon>Hymenobacteraceae</taxon>
        <taxon>Hymenobacter</taxon>
    </lineage>
</organism>
<evidence type="ECO:0000313" key="2">
    <source>
        <dbReference type="Proteomes" id="UP000717634"/>
    </source>
</evidence>
<dbReference type="RefSeq" id="WP_168672993.1">
    <property type="nucleotide sequence ID" value="NZ_JAAVTK010000004.1"/>
</dbReference>
<evidence type="ECO:0000313" key="1">
    <source>
        <dbReference type="EMBL" id="NKI89376.1"/>
    </source>
</evidence>
<gene>
    <name evidence="1" type="ORF">HBN54_001971</name>
</gene>
<dbReference type="EMBL" id="JAAVTK010000004">
    <property type="protein sequence ID" value="NKI89376.1"/>
    <property type="molecule type" value="Genomic_DNA"/>
</dbReference>
<protein>
    <submittedName>
        <fullName evidence="1">Glycosyltransferase involved in cell wall biosynthesis</fullName>
    </submittedName>
</protein>
<comment type="caution">
    <text evidence="1">The sequence shown here is derived from an EMBL/GenBank/DDBJ whole genome shotgun (WGS) entry which is preliminary data.</text>
</comment>
<dbReference type="Proteomes" id="UP000717634">
    <property type="component" value="Unassembled WGS sequence"/>
</dbReference>
<name>A0ABX1HK98_9BACT</name>
<dbReference type="PANTHER" id="PTHR12526">
    <property type="entry name" value="GLYCOSYLTRANSFERASE"/>
    <property type="match status" value="1"/>
</dbReference>
<dbReference type="PANTHER" id="PTHR12526:SF630">
    <property type="entry name" value="GLYCOSYLTRANSFERASE"/>
    <property type="match status" value="1"/>
</dbReference>
<accession>A0ABX1HK98</accession>
<dbReference type="SUPFAM" id="SSF53756">
    <property type="entry name" value="UDP-Glycosyltransferase/glycogen phosphorylase"/>
    <property type="match status" value="1"/>
</dbReference>
<proteinExistence type="predicted"/>
<dbReference type="Gene3D" id="3.40.50.11010">
    <property type="match status" value="1"/>
</dbReference>
<reference evidence="1 2" key="1">
    <citation type="submission" date="2020-03" db="EMBL/GenBank/DDBJ databases">
        <title>Genomic Encyclopedia of Type Strains, Phase IV (KMG-V): Genome sequencing to study the core and pangenomes of soil and plant-associated prokaryotes.</title>
        <authorList>
            <person name="Whitman W."/>
        </authorList>
    </citation>
    <scope>NUCLEOTIDE SEQUENCE [LARGE SCALE GENOMIC DNA]</scope>
    <source>
        <strain evidence="1 2">1B</strain>
    </source>
</reference>
<keyword evidence="2" id="KW-1185">Reference proteome</keyword>
<sequence length="409" mass="45774">MNQENIIMLCQQDWDLKLGTNARNLAREFARHNRVLYVNMPLDVSALVLGFRRPAVRQRFRVLLGWAQGLTYVEPNVWLCTPNCLALSINWLASARLFSMGNKLNAWLLARSIRKAARTLGFDAPYLLQDGLIFQGTELKRLLRPRKFIYYLRDYMVTVPYFRRHGPAAEARLLQQADVVAANSAYLTDYAHRTNPHSYDIGQGCVLALYQAETRHEVPADLAAVPLPRIGYTGFLTTVRLDLELLLALARKRPDYHLVLVGPEDADFRQSALHGLPNVHFLGNKTPAQLPAYVQHFDVCINPQAVNDVTQGNYPLKIDEYLAMGRPVVATRTRTMEVFADYAYLAGNQYEWLAQLAQVLVAPDPERAARGVALAQSHTWAASVARLYAAVRAVSPAPAALVPALAPSC</sequence>
<dbReference type="Pfam" id="PF13692">
    <property type="entry name" value="Glyco_trans_1_4"/>
    <property type="match status" value="1"/>
</dbReference>
<dbReference type="Gene3D" id="3.40.50.2000">
    <property type="entry name" value="Glycogen Phosphorylase B"/>
    <property type="match status" value="1"/>
</dbReference>